<feature type="domain" description="C2" evidence="8">
    <location>
        <begin position="759"/>
        <end position="907"/>
    </location>
</feature>
<name>A0ABQ9UL31_SAGOE</name>
<comment type="subcellular location">
    <subcellularLocation>
        <location evidence="1">Cytoplasm</location>
    </subcellularLocation>
    <subcellularLocation>
        <location evidence="2">Late endosome</location>
    </subcellularLocation>
</comment>
<keyword evidence="4" id="KW-0268">Exocytosis</keyword>
<evidence type="ECO:0000259" key="9">
    <source>
        <dbReference type="PROSITE" id="PS51258"/>
    </source>
</evidence>
<accession>A0ABQ9UL31</accession>
<dbReference type="Pfam" id="PF00168">
    <property type="entry name" value="C2"/>
    <property type="match status" value="1"/>
</dbReference>
<dbReference type="SMART" id="SM00239">
    <property type="entry name" value="C2"/>
    <property type="match status" value="1"/>
</dbReference>
<dbReference type="InterPro" id="IPR014772">
    <property type="entry name" value="Munc13_dom-2"/>
</dbReference>
<evidence type="ECO:0000256" key="5">
    <source>
        <dbReference type="ARBA" id="ARBA00022490"/>
    </source>
</evidence>
<comment type="caution">
    <text evidence="11">The sequence shown here is derived from an EMBL/GenBank/DDBJ whole genome shotgun (WGS) entry which is preliminary data.</text>
</comment>
<keyword evidence="5" id="KW-0963">Cytoplasm</keyword>
<proteinExistence type="inferred from homology"/>
<evidence type="ECO:0000256" key="4">
    <source>
        <dbReference type="ARBA" id="ARBA00022483"/>
    </source>
</evidence>
<organism evidence="11 12">
    <name type="scientific">Saguinus oedipus</name>
    <name type="common">Cotton-top tamarin</name>
    <name type="synonym">Oedipomidas oedipus</name>
    <dbReference type="NCBI Taxonomy" id="9490"/>
    <lineage>
        <taxon>Eukaryota</taxon>
        <taxon>Metazoa</taxon>
        <taxon>Chordata</taxon>
        <taxon>Craniata</taxon>
        <taxon>Vertebrata</taxon>
        <taxon>Euteleostomi</taxon>
        <taxon>Mammalia</taxon>
        <taxon>Eutheria</taxon>
        <taxon>Euarchontoglires</taxon>
        <taxon>Primates</taxon>
        <taxon>Haplorrhini</taxon>
        <taxon>Platyrrhini</taxon>
        <taxon>Cebidae</taxon>
        <taxon>Callitrichinae</taxon>
        <taxon>Saguinus</taxon>
    </lineage>
</organism>
<evidence type="ECO:0000259" key="8">
    <source>
        <dbReference type="PROSITE" id="PS50004"/>
    </source>
</evidence>
<protein>
    <submittedName>
        <fullName evidence="11">BAI1-associated protein 3</fullName>
    </submittedName>
</protein>
<evidence type="ECO:0000256" key="3">
    <source>
        <dbReference type="ARBA" id="ARBA00005823"/>
    </source>
</evidence>
<feature type="domain" description="MHD2" evidence="10">
    <location>
        <begin position="611"/>
        <end position="719"/>
    </location>
</feature>
<dbReference type="PANTHER" id="PTHR45999">
    <property type="entry name" value="UNC-13-4A, ISOFORM B"/>
    <property type="match status" value="1"/>
</dbReference>
<dbReference type="SUPFAM" id="SSF49562">
    <property type="entry name" value="C2 domain (Calcium/lipid-binding domain, CaLB)"/>
    <property type="match status" value="1"/>
</dbReference>
<dbReference type="Gene3D" id="1.10.357.50">
    <property type="match status" value="1"/>
</dbReference>
<dbReference type="InterPro" id="IPR014770">
    <property type="entry name" value="Munc13_1"/>
</dbReference>
<evidence type="ECO:0000256" key="2">
    <source>
        <dbReference type="ARBA" id="ARBA00004603"/>
    </source>
</evidence>
<comment type="similarity">
    <text evidence="3">Belongs to the unc-13 family.</text>
</comment>
<evidence type="ECO:0000256" key="1">
    <source>
        <dbReference type="ARBA" id="ARBA00004496"/>
    </source>
</evidence>
<dbReference type="InterPro" id="IPR052095">
    <property type="entry name" value="UNC-13_domain"/>
</dbReference>
<dbReference type="EMBL" id="JASSZA010000011">
    <property type="protein sequence ID" value="KAK2097253.1"/>
    <property type="molecule type" value="Genomic_DNA"/>
</dbReference>
<keyword evidence="6" id="KW-0967">Endosome</keyword>
<gene>
    <name evidence="11" type="primary">BAIAP3_2</name>
    <name evidence="11" type="ORF">P7K49_022704</name>
</gene>
<dbReference type="Gene3D" id="1.20.58.1100">
    <property type="match status" value="1"/>
</dbReference>
<dbReference type="PANTHER" id="PTHR45999:SF1">
    <property type="entry name" value="BAI1-ASSOCIATED PROTEIN 3"/>
    <property type="match status" value="1"/>
</dbReference>
<dbReference type="CDD" id="cd04009">
    <property type="entry name" value="C2B_Munc13-like"/>
    <property type="match status" value="1"/>
</dbReference>
<reference evidence="11 12" key="1">
    <citation type="submission" date="2023-05" db="EMBL/GenBank/DDBJ databases">
        <title>B98-5 Cell Line De Novo Hybrid Assembly: An Optical Mapping Approach.</title>
        <authorList>
            <person name="Kananen K."/>
            <person name="Auerbach J.A."/>
            <person name="Kautto E."/>
            <person name="Blachly J.S."/>
        </authorList>
    </citation>
    <scope>NUCLEOTIDE SEQUENCE [LARGE SCALE GENOMIC DNA]</scope>
    <source>
        <strain evidence="11">B95-8</strain>
        <tissue evidence="11">Cell line</tissue>
    </source>
</reference>
<evidence type="ECO:0000259" key="10">
    <source>
        <dbReference type="PROSITE" id="PS51259"/>
    </source>
</evidence>
<dbReference type="PROSITE" id="PS50004">
    <property type="entry name" value="C2"/>
    <property type="match status" value="1"/>
</dbReference>
<feature type="domain" description="MHD1" evidence="9">
    <location>
        <begin position="362"/>
        <end position="483"/>
    </location>
</feature>
<evidence type="ECO:0000313" key="11">
    <source>
        <dbReference type="EMBL" id="KAK2097253.1"/>
    </source>
</evidence>
<evidence type="ECO:0000256" key="6">
    <source>
        <dbReference type="ARBA" id="ARBA00022753"/>
    </source>
</evidence>
<evidence type="ECO:0000313" key="12">
    <source>
        <dbReference type="Proteomes" id="UP001266305"/>
    </source>
</evidence>
<sequence>MGGCPASTHTRPPPPAQLQQLARRAQHTSRHNPLPARSPEQPVTLAAGRVVSGWNYEWAGGALGAVRYWQVSSRHHQTRTLDYSYLLGLLEDMQAHWEEAASLPQEQEESLADSFSAFSEFGLQLLRRLRDYFPATNSTAVYRLELLLKCVQRRVSACLGKLQFFQPSFEICPFETELNMDVAAALKVCSNAQWGPAASPPPPPSHPLHLCPTVSCPTSSSFLQHTMLSWWCLLQRGNREWYDGILNAKSPREQPASQRLPGLVALADAVYDDLQSCYSVYASLFHRWARHFSAVPGLGLGPTEPAGGTQVAEVCPLPGSILSVDFFTLTFRQLERLVAEEAWVLTEELSPKMTLEVASGLFELYLTLADLQRFWDSIPGRDSRSLALAGIHTPFLPAVKLWLQVLRDQAKWRLQGAVDMDTLEPVDPSSRHSSSAATAALCLSHIQELWVRLAWPDSAQAQGLGTQLGQDMCEATIFYTELLRKKVDTQPGVAGEAVSEALCVVLNNVELVRKAAGRALKGLAWPEGPTGPEGVLPRPLLSCTQALEDDLQREAHTVTAHLTSKVGGAWRLGGLSLVPPSIERCSCLQMVGDIRKYVQHISLSPDSIQNDEAVAPLMKYLDEKLALLNASLVQGNLNRVLEALWELLLQTILQALGANRDVSADFYSRFHFTLEALVNFFHAEGQGLPLESLKDGSYKRLEEELRLQKCSTRECIEQFYLDKLKQVGAPGRGPASEALQPCCMPRSLAFPQRTLEQNRFGRLSVRCHYEAAEQRLAVEVLHAADLLPLDANGEVRWGRVGAGSGRPAHDCAPAGLSDPFVIVELGPPHLFPLVRSQRTQVKTRTLHPVYDELFYFSVPAEACRRRGACVLFTVMDHDWLSTNDFAGEAALGLSGVSGVARPQVGGGARAGQPVTLHLCQPRAQVRSALRMLEGRTSKEAQDFVKKLKELEKSMEADP</sequence>
<feature type="region of interest" description="Disordered" evidence="7">
    <location>
        <begin position="1"/>
        <end position="42"/>
    </location>
</feature>
<dbReference type="InterPro" id="IPR035892">
    <property type="entry name" value="C2_domain_sf"/>
</dbReference>
<dbReference type="InterPro" id="IPR000008">
    <property type="entry name" value="C2_dom"/>
</dbReference>
<keyword evidence="12" id="KW-1185">Reference proteome</keyword>
<evidence type="ECO:0000256" key="7">
    <source>
        <dbReference type="SAM" id="MobiDB-lite"/>
    </source>
</evidence>
<dbReference type="Gene3D" id="2.60.40.150">
    <property type="entry name" value="C2 domain"/>
    <property type="match status" value="1"/>
</dbReference>
<dbReference type="Proteomes" id="UP001266305">
    <property type="component" value="Unassembled WGS sequence"/>
</dbReference>
<dbReference type="PROSITE" id="PS51258">
    <property type="entry name" value="MHD1"/>
    <property type="match status" value="1"/>
</dbReference>
<dbReference type="PROSITE" id="PS51259">
    <property type="entry name" value="MHD2"/>
    <property type="match status" value="1"/>
</dbReference>